<dbReference type="NCBIfam" id="TIGR01003">
    <property type="entry name" value="PTS_HPr_family"/>
    <property type="match status" value="1"/>
</dbReference>
<dbReference type="PANTHER" id="PTHR33705:SF2">
    <property type="entry name" value="PHOSPHOCARRIER PROTEIN NPR"/>
    <property type="match status" value="1"/>
</dbReference>
<dbReference type="InterPro" id="IPR050399">
    <property type="entry name" value="HPr"/>
</dbReference>
<evidence type="ECO:0000313" key="6">
    <source>
        <dbReference type="EMBL" id="PWZ94664.1"/>
    </source>
</evidence>
<dbReference type="PANTHER" id="PTHR33705">
    <property type="entry name" value="PHOSPHOCARRIER PROTEIN HPR"/>
    <property type="match status" value="1"/>
</dbReference>
<dbReference type="Pfam" id="PF00381">
    <property type="entry name" value="PTS-HPr"/>
    <property type="match status" value="1"/>
</dbReference>
<organism evidence="6 7">
    <name type="scientific">Staphylococcus pseudintermedius</name>
    <dbReference type="NCBI Taxonomy" id="283734"/>
    <lineage>
        <taxon>Bacteria</taxon>
        <taxon>Bacillati</taxon>
        <taxon>Bacillota</taxon>
        <taxon>Bacilli</taxon>
        <taxon>Bacillales</taxon>
        <taxon>Staphylococcaceae</taxon>
        <taxon>Staphylococcus</taxon>
        <taxon>Staphylococcus intermedius group</taxon>
    </lineage>
</organism>
<dbReference type="GO" id="GO:0005737">
    <property type="term" value="C:cytoplasm"/>
    <property type="evidence" value="ECO:0007669"/>
    <property type="project" value="UniProtKB-SubCell"/>
</dbReference>
<feature type="non-terminal residue" evidence="6">
    <location>
        <position position="1"/>
    </location>
</feature>
<gene>
    <name evidence="6" type="ORF">DD924_16960</name>
</gene>
<dbReference type="SUPFAM" id="SSF55594">
    <property type="entry name" value="HPr-like"/>
    <property type="match status" value="1"/>
</dbReference>
<reference evidence="6 7" key="1">
    <citation type="journal article" date="2018" name="Vet. Microbiol.">
        <title>Clonal diversity and geographic distribution of methicillin-resistant Staphylococcus pseudintermedius from Australian animals: Discovery of novel sequence types.</title>
        <authorList>
            <person name="Worthing K.A."/>
            <person name="Abraham S."/>
            <person name="Coombs G.W."/>
            <person name="Pang S."/>
            <person name="Saputra S."/>
            <person name="Jordan D."/>
            <person name="Trott D.J."/>
            <person name="Norris J.M."/>
        </authorList>
    </citation>
    <scope>NUCLEOTIDE SEQUENCE [LARGE SCALE GENOMIC DNA]</scope>
    <source>
        <strain evidence="6 7">ST71 3</strain>
    </source>
</reference>
<evidence type="ECO:0000256" key="2">
    <source>
        <dbReference type="ARBA" id="ARBA00022490"/>
    </source>
</evidence>
<evidence type="ECO:0000259" key="5">
    <source>
        <dbReference type="PROSITE" id="PS51350"/>
    </source>
</evidence>
<dbReference type="InterPro" id="IPR002114">
    <property type="entry name" value="PTS_HPr_Ser_P_site"/>
</dbReference>
<sequence>SKFDSYIQLEYNGKKVNLKSIMGVMSLGVGKDAEITIYADGSDEKSAIDAITEVLSKEGLTK</sequence>
<accession>A0A317Z3V2</accession>
<dbReference type="InterPro" id="IPR000032">
    <property type="entry name" value="HPr-like"/>
</dbReference>
<dbReference type="GO" id="GO:0009401">
    <property type="term" value="P:phosphoenolpyruvate-dependent sugar phosphotransferase system"/>
    <property type="evidence" value="ECO:0007669"/>
    <property type="project" value="UniProtKB-KW"/>
</dbReference>
<dbReference type="PRINTS" id="PR00107">
    <property type="entry name" value="PHOSPHOCPHPR"/>
</dbReference>
<protein>
    <recommendedName>
        <fullName evidence="4">Histidine-containing protein</fullName>
    </recommendedName>
</protein>
<evidence type="ECO:0000256" key="1">
    <source>
        <dbReference type="ARBA" id="ARBA00004496"/>
    </source>
</evidence>
<dbReference type="EMBL" id="QEIV01001955">
    <property type="protein sequence ID" value="PWZ94664.1"/>
    <property type="molecule type" value="Genomic_DNA"/>
</dbReference>
<comment type="subcellular location">
    <subcellularLocation>
        <location evidence="1">Cytoplasm</location>
    </subcellularLocation>
</comment>
<dbReference type="Gene3D" id="3.30.1340.10">
    <property type="entry name" value="HPr-like"/>
    <property type="match status" value="1"/>
</dbReference>
<dbReference type="AlphaFoldDB" id="A0A317Z3V2"/>
<dbReference type="CDD" id="cd00367">
    <property type="entry name" value="PTS-HPr_like"/>
    <property type="match status" value="1"/>
</dbReference>
<dbReference type="Proteomes" id="UP000246351">
    <property type="component" value="Unassembled WGS sequence"/>
</dbReference>
<proteinExistence type="predicted"/>
<dbReference type="InterPro" id="IPR035895">
    <property type="entry name" value="HPr-like_sf"/>
</dbReference>
<name>A0A317Z3V2_STAPS</name>
<comment type="caution">
    <text evidence="6">The sequence shown here is derived from an EMBL/GenBank/DDBJ whole genome shotgun (WGS) entry which is preliminary data.</text>
</comment>
<evidence type="ECO:0000256" key="3">
    <source>
        <dbReference type="ARBA" id="ARBA00022683"/>
    </source>
</evidence>
<feature type="domain" description="HPr" evidence="5">
    <location>
        <begin position="1"/>
        <end position="62"/>
    </location>
</feature>
<keyword evidence="3" id="KW-0598">Phosphotransferase system</keyword>
<evidence type="ECO:0000313" key="7">
    <source>
        <dbReference type="Proteomes" id="UP000246351"/>
    </source>
</evidence>
<dbReference type="PROSITE" id="PS51350">
    <property type="entry name" value="PTS_HPR_DOM"/>
    <property type="match status" value="1"/>
</dbReference>
<evidence type="ECO:0000256" key="4">
    <source>
        <dbReference type="ARBA" id="ARBA00033055"/>
    </source>
</evidence>
<keyword evidence="2" id="KW-0963">Cytoplasm</keyword>
<dbReference type="PROSITE" id="PS00589">
    <property type="entry name" value="PTS_HPR_SER"/>
    <property type="match status" value="1"/>
</dbReference>